<accession>A0A9E9LWI6</accession>
<evidence type="ECO:0000313" key="2">
    <source>
        <dbReference type="EMBL" id="WAW10144.1"/>
    </source>
</evidence>
<gene>
    <name evidence="2" type="ORF">NB640_00265</name>
</gene>
<dbReference type="Pfam" id="PF07693">
    <property type="entry name" value="KAP_NTPase"/>
    <property type="match status" value="1"/>
</dbReference>
<reference evidence="2" key="1">
    <citation type="journal article" date="2022" name="Front. Microbiol.">
        <title>New perspectives on an old grouping: The genomic and phenotypic variability of Oxalobacter formigenes and the implications for calcium oxalate stone prevention.</title>
        <authorList>
            <person name="Chmiel J.A."/>
            <person name="Carr C."/>
            <person name="Stuivenberg G.A."/>
            <person name="Venema R."/>
            <person name="Chanyi R.M."/>
            <person name="Al K.F."/>
            <person name="Giguere D."/>
            <person name="Say H."/>
            <person name="Akouris P.P."/>
            <person name="Dominguez Romero S.A."/>
            <person name="Kwong A."/>
            <person name="Tai V."/>
            <person name="Koval S.F."/>
            <person name="Razvi H."/>
            <person name="Bjazevic J."/>
            <person name="Burton J.P."/>
        </authorList>
    </citation>
    <scope>NUCLEOTIDE SEQUENCE</scope>
    <source>
        <strain evidence="2">WoOx3</strain>
    </source>
</reference>
<sequence length="248" mass="28109">MDFAPHEETQKMAAAKLAALLADEVKISPLVLDGKNREEKTAFAPRFIHFLRQHGAPYQTISIDLSESGGKRIDMMRFLADLAQGLPDEERKRFFQAAEWLMRLATEEQEMLENYLRRKSDDALATAISGADVESLLQTHLQTQRNIRIIRTILEKYTAEHPLLVFIDGLDTCSADFVIKVLKTIDIVFKVSHLQFILLADMGHLLESVAAFYGPSVNPVAWLERMTGFRFKFGPPAIRDSDLLTEMS</sequence>
<proteinExistence type="predicted"/>
<name>A0A9E9LWI6_9BURK</name>
<dbReference type="EMBL" id="CP098242">
    <property type="protein sequence ID" value="WAW10144.1"/>
    <property type="molecule type" value="Genomic_DNA"/>
</dbReference>
<dbReference type="RefSeq" id="WP_269309144.1">
    <property type="nucleotide sequence ID" value="NZ_CP098242.1"/>
</dbReference>
<dbReference type="AlphaFoldDB" id="A0A9E9LWI6"/>
<keyword evidence="3" id="KW-1185">Reference proteome</keyword>
<organism evidence="2 3">
    <name type="scientific">Oxalobacter vibrioformis</name>
    <dbReference type="NCBI Taxonomy" id="933080"/>
    <lineage>
        <taxon>Bacteria</taxon>
        <taxon>Pseudomonadati</taxon>
        <taxon>Pseudomonadota</taxon>
        <taxon>Betaproteobacteria</taxon>
        <taxon>Burkholderiales</taxon>
        <taxon>Oxalobacteraceae</taxon>
        <taxon>Oxalobacter</taxon>
    </lineage>
</organism>
<dbReference type="KEGG" id="ovb:NB640_00265"/>
<evidence type="ECO:0000259" key="1">
    <source>
        <dbReference type="Pfam" id="PF07693"/>
    </source>
</evidence>
<protein>
    <submittedName>
        <fullName evidence="2">KAP family NTPase</fullName>
    </submittedName>
</protein>
<dbReference type="Proteomes" id="UP001156215">
    <property type="component" value="Chromosome"/>
</dbReference>
<evidence type="ECO:0000313" key="3">
    <source>
        <dbReference type="Proteomes" id="UP001156215"/>
    </source>
</evidence>
<dbReference type="InterPro" id="IPR011646">
    <property type="entry name" value="KAP_P-loop"/>
</dbReference>
<feature type="domain" description="KAP NTPase" evidence="1">
    <location>
        <begin position="124"/>
        <end position="211"/>
    </location>
</feature>